<organism evidence="2 3">
    <name type="scientific">Leuconostoc aquikimchii</name>
    <dbReference type="NCBI Taxonomy" id="3236804"/>
    <lineage>
        <taxon>Bacteria</taxon>
        <taxon>Bacillati</taxon>
        <taxon>Bacillota</taxon>
        <taxon>Bacilli</taxon>
        <taxon>Lactobacillales</taxon>
        <taxon>Lactobacillaceae</taxon>
        <taxon>Leuconostoc</taxon>
    </lineage>
</organism>
<reference evidence="2 3" key="1">
    <citation type="submission" date="2024-07" db="EMBL/GenBank/DDBJ databases">
        <authorList>
            <person name="Yun M."/>
        </authorList>
    </citation>
    <scope>NUCLEOTIDE SEQUENCE [LARGE SCALE GENOMIC DNA]</scope>
    <source>
        <strain evidence="2 3">MS01</strain>
    </source>
</reference>
<dbReference type="GO" id="GO:0016787">
    <property type="term" value="F:hydrolase activity"/>
    <property type="evidence" value="ECO:0007669"/>
    <property type="project" value="UniProtKB-KW"/>
</dbReference>
<proteinExistence type="predicted"/>
<gene>
    <name evidence="2" type="ORF">AB3K24_05805</name>
</gene>
<dbReference type="RefSeq" id="WP_367974255.1">
    <property type="nucleotide sequence ID" value="NZ_JBFPEQ010000001.1"/>
</dbReference>
<keyword evidence="2" id="KW-0378">Hydrolase</keyword>
<dbReference type="EMBL" id="JBFPER010000001">
    <property type="protein sequence ID" value="MEX0380863.1"/>
    <property type="molecule type" value="Genomic_DNA"/>
</dbReference>
<feature type="domain" description="SGNH hydrolase-type esterase" evidence="1">
    <location>
        <begin position="37"/>
        <end position="222"/>
    </location>
</feature>
<evidence type="ECO:0000259" key="1">
    <source>
        <dbReference type="Pfam" id="PF13472"/>
    </source>
</evidence>
<keyword evidence="3" id="KW-1185">Reference proteome</keyword>
<dbReference type="Proteomes" id="UP001556617">
    <property type="component" value="Unassembled WGS sequence"/>
</dbReference>
<accession>A0ABV3S465</accession>
<name>A0ABV3S465_9LACO</name>
<dbReference type="InterPro" id="IPR013830">
    <property type="entry name" value="SGNH_hydro"/>
</dbReference>
<sequence length="237" mass="27227">MFIKKFFDFIKKSPLKVKNNYYFQNSGLEKVQTIGIIGDSVSFGLKAKVNYGQYLQKATGGTVQNLARSGAHLSDNGQKSIFQQSQRLNQSDLYILQGTDDDWLANVPIGNKEDNEKKSYIGAFYQTVFQLQQRNPMAKIIIVTTTYQTPMWGSIVRRTDSTKNTLGHSLHDYMTAQVKACEDLKLPYVNLMRRVLFDPNKQLFREKYMPDGLHPNEKGHQIIAREIAIVYKNNFKQ</sequence>
<dbReference type="Pfam" id="PF13472">
    <property type="entry name" value="Lipase_GDSL_2"/>
    <property type="match status" value="1"/>
</dbReference>
<dbReference type="Gene3D" id="3.40.50.1110">
    <property type="entry name" value="SGNH hydrolase"/>
    <property type="match status" value="1"/>
</dbReference>
<dbReference type="CDD" id="cd00229">
    <property type="entry name" value="SGNH_hydrolase"/>
    <property type="match status" value="1"/>
</dbReference>
<dbReference type="SUPFAM" id="SSF52266">
    <property type="entry name" value="SGNH hydrolase"/>
    <property type="match status" value="1"/>
</dbReference>
<evidence type="ECO:0000313" key="3">
    <source>
        <dbReference type="Proteomes" id="UP001556617"/>
    </source>
</evidence>
<comment type="caution">
    <text evidence="2">The sequence shown here is derived from an EMBL/GenBank/DDBJ whole genome shotgun (WGS) entry which is preliminary data.</text>
</comment>
<evidence type="ECO:0000313" key="2">
    <source>
        <dbReference type="EMBL" id="MEX0380863.1"/>
    </source>
</evidence>
<protein>
    <submittedName>
        <fullName evidence="2">SGNH/GDSL hydrolase family protein</fullName>
    </submittedName>
</protein>
<dbReference type="InterPro" id="IPR036514">
    <property type="entry name" value="SGNH_hydro_sf"/>
</dbReference>